<dbReference type="GO" id="GO:0004813">
    <property type="term" value="F:alanine-tRNA ligase activity"/>
    <property type="evidence" value="ECO:0007669"/>
    <property type="project" value="UniProtKB-EC"/>
</dbReference>
<sequence>MAWELLTEVYKLPKDRLYVTYFEGDEKMGLPPDLEAKSLWIDVGIEEKRLIPGNSKDNFWEIHYDRIGNRDAAHLVNQDDPNVVEIWNLVFMQFNRESDGLLRQLPSKHIDTGMGLERLVSALQNKYSNYDTDIFLPLFRKIQELTGARHYSGKVGVDDVDGLDMAYRVIADHVRTLTFAISDGGVPSNEGRDVVRVMLGKNLMWQLAISSQAL</sequence>
<dbReference type="PANTHER" id="PTHR11777">
    <property type="entry name" value="ALANYL-TRNA SYNTHETASE"/>
    <property type="match status" value="1"/>
</dbReference>
<dbReference type="OrthoDB" id="2423964at2759"/>
<dbReference type="GO" id="GO:0006419">
    <property type="term" value="P:alanyl-tRNA aminoacylation"/>
    <property type="evidence" value="ECO:0007669"/>
    <property type="project" value="InterPro"/>
</dbReference>
<protein>
    <recommendedName>
        <fullName evidence="2">alanine--tRNA ligase</fullName>
        <ecNumber evidence="2">6.1.1.7</ecNumber>
    </recommendedName>
</protein>
<dbReference type="InterPro" id="IPR018164">
    <property type="entry name" value="Ala-tRNA-synth_IIc_N"/>
</dbReference>
<reference evidence="11" key="1">
    <citation type="submission" date="2021-06" db="EMBL/GenBank/DDBJ databases">
        <authorList>
            <person name="Kallberg Y."/>
            <person name="Tangrot J."/>
            <person name="Rosling A."/>
        </authorList>
    </citation>
    <scope>NUCLEOTIDE SEQUENCE</scope>
    <source>
        <strain evidence="11">IN212</strain>
    </source>
</reference>
<dbReference type="PRINTS" id="PR00980">
    <property type="entry name" value="TRNASYNTHALA"/>
</dbReference>
<comment type="similarity">
    <text evidence="1">Belongs to the class-II aminoacyl-tRNA synthetase family.</text>
</comment>
<evidence type="ECO:0000256" key="6">
    <source>
        <dbReference type="ARBA" id="ARBA00022840"/>
    </source>
</evidence>
<dbReference type="SUPFAM" id="SSF55681">
    <property type="entry name" value="Class II aaRS and biotin synthetases"/>
    <property type="match status" value="1"/>
</dbReference>
<dbReference type="InterPro" id="IPR045864">
    <property type="entry name" value="aa-tRNA-synth_II/BPL/LPL"/>
</dbReference>
<accession>A0A9N9CSM3</accession>
<dbReference type="InterPro" id="IPR050058">
    <property type="entry name" value="Ala-tRNA_ligase"/>
</dbReference>
<keyword evidence="3" id="KW-0820">tRNA-binding</keyword>
<evidence type="ECO:0000256" key="3">
    <source>
        <dbReference type="ARBA" id="ARBA00022555"/>
    </source>
</evidence>
<keyword evidence="5" id="KW-0547">Nucleotide-binding</keyword>
<dbReference type="InterPro" id="IPR018162">
    <property type="entry name" value="Ala-tRNA-ligase_IIc_anticod-bd"/>
</dbReference>
<dbReference type="Pfam" id="PF01411">
    <property type="entry name" value="tRNA-synt_2c"/>
    <property type="match status" value="1"/>
</dbReference>
<dbReference type="EC" id="6.1.1.7" evidence="2"/>
<keyword evidence="8" id="KW-0648">Protein biosynthesis</keyword>
<dbReference type="EMBL" id="CAJVPZ010009774">
    <property type="protein sequence ID" value="CAG8612816.1"/>
    <property type="molecule type" value="Genomic_DNA"/>
</dbReference>
<evidence type="ECO:0000256" key="8">
    <source>
        <dbReference type="ARBA" id="ARBA00022917"/>
    </source>
</evidence>
<dbReference type="Proteomes" id="UP000789396">
    <property type="component" value="Unassembled WGS sequence"/>
</dbReference>
<dbReference type="SUPFAM" id="SSF101353">
    <property type="entry name" value="Putative anticodon-binding domain of alanyl-tRNA synthetase (AlaRS)"/>
    <property type="match status" value="1"/>
</dbReference>
<organism evidence="11 12">
    <name type="scientific">Racocetra fulgida</name>
    <dbReference type="NCBI Taxonomy" id="60492"/>
    <lineage>
        <taxon>Eukaryota</taxon>
        <taxon>Fungi</taxon>
        <taxon>Fungi incertae sedis</taxon>
        <taxon>Mucoromycota</taxon>
        <taxon>Glomeromycotina</taxon>
        <taxon>Glomeromycetes</taxon>
        <taxon>Diversisporales</taxon>
        <taxon>Gigasporaceae</taxon>
        <taxon>Racocetra</taxon>
    </lineage>
</organism>
<keyword evidence="4" id="KW-0436">Ligase</keyword>
<evidence type="ECO:0000256" key="4">
    <source>
        <dbReference type="ARBA" id="ARBA00022598"/>
    </source>
</evidence>
<name>A0A9N9CSM3_9GLOM</name>
<proteinExistence type="inferred from homology"/>
<dbReference type="PROSITE" id="PS50860">
    <property type="entry name" value="AA_TRNA_LIGASE_II_ALA"/>
    <property type="match status" value="1"/>
</dbReference>
<keyword evidence="9" id="KW-0030">Aminoacyl-tRNA synthetase</keyword>
<dbReference type="GO" id="GO:0005524">
    <property type="term" value="F:ATP binding"/>
    <property type="evidence" value="ECO:0007669"/>
    <property type="project" value="UniProtKB-KW"/>
</dbReference>
<evidence type="ECO:0000256" key="7">
    <source>
        <dbReference type="ARBA" id="ARBA00022884"/>
    </source>
</evidence>
<keyword evidence="6" id="KW-0067">ATP-binding</keyword>
<dbReference type="GO" id="GO:0005739">
    <property type="term" value="C:mitochondrion"/>
    <property type="evidence" value="ECO:0007669"/>
    <property type="project" value="TreeGrafter"/>
</dbReference>
<evidence type="ECO:0000256" key="9">
    <source>
        <dbReference type="ARBA" id="ARBA00023146"/>
    </source>
</evidence>
<evidence type="ECO:0000256" key="5">
    <source>
        <dbReference type="ARBA" id="ARBA00022741"/>
    </source>
</evidence>
<evidence type="ECO:0000256" key="1">
    <source>
        <dbReference type="ARBA" id="ARBA00008226"/>
    </source>
</evidence>
<keyword evidence="7" id="KW-0694">RNA-binding</keyword>
<dbReference type="InterPro" id="IPR018165">
    <property type="entry name" value="Ala-tRNA-synth_IIc_core"/>
</dbReference>
<dbReference type="AlphaFoldDB" id="A0A9N9CSM3"/>
<comment type="caution">
    <text evidence="11">The sequence shown here is derived from an EMBL/GenBank/DDBJ whole genome shotgun (WGS) entry which is preliminary data.</text>
</comment>
<dbReference type="PANTHER" id="PTHR11777:SF9">
    <property type="entry name" value="ALANINE--TRNA LIGASE, CYTOPLASMIC"/>
    <property type="match status" value="1"/>
</dbReference>
<dbReference type="GO" id="GO:0002161">
    <property type="term" value="F:aminoacyl-tRNA deacylase activity"/>
    <property type="evidence" value="ECO:0007669"/>
    <property type="project" value="TreeGrafter"/>
</dbReference>
<dbReference type="InterPro" id="IPR002318">
    <property type="entry name" value="Ala-tRNA-lgiase_IIc"/>
</dbReference>
<feature type="domain" description="Alanyl-transfer RNA synthetases family profile" evidence="10">
    <location>
        <begin position="1"/>
        <end position="214"/>
    </location>
</feature>
<evidence type="ECO:0000259" key="10">
    <source>
        <dbReference type="PROSITE" id="PS50860"/>
    </source>
</evidence>
<keyword evidence="12" id="KW-1185">Reference proteome</keyword>
<evidence type="ECO:0000313" key="11">
    <source>
        <dbReference type="EMBL" id="CAG8612816.1"/>
    </source>
</evidence>
<gene>
    <name evidence="11" type="ORF">RFULGI_LOCUS7046</name>
</gene>
<evidence type="ECO:0000256" key="2">
    <source>
        <dbReference type="ARBA" id="ARBA00013168"/>
    </source>
</evidence>
<evidence type="ECO:0000313" key="12">
    <source>
        <dbReference type="Proteomes" id="UP000789396"/>
    </source>
</evidence>
<dbReference type="GO" id="GO:0000049">
    <property type="term" value="F:tRNA binding"/>
    <property type="evidence" value="ECO:0007669"/>
    <property type="project" value="UniProtKB-KW"/>
</dbReference>
<dbReference type="Gene3D" id="3.30.930.10">
    <property type="entry name" value="Bira Bifunctional Protein, Domain 2"/>
    <property type="match status" value="1"/>
</dbReference>